<evidence type="ECO:0000256" key="2">
    <source>
        <dbReference type="ARBA" id="ARBA00006247"/>
    </source>
</evidence>
<keyword evidence="3" id="KW-0645">Protease</keyword>
<evidence type="ECO:0000256" key="5">
    <source>
        <dbReference type="ARBA" id="ARBA00022801"/>
    </source>
</evidence>
<keyword evidence="7" id="KW-0224">Dipeptidase</keyword>
<keyword evidence="8" id="KW-0482">Metalloprotease</keyword>
<dbReference type="GO" id="GO:0008270">
    <property type="term" value="F:zinc ion binding"/>
    <property type="evidence" value="ECO:0007669"/>
    <property type="project" value="InterPro"/>
</dbReference>
<dbReference type="EMBL" id="QRWX01000001">
    <property type="protein sequence ID" value="RGT57974.1"/>
    <property type="molecule type" value="Genomic_DNA"/>
</dbReference>
<dbReference type="Pfam" id="PF01546">
    <property type="entry name" value="Peptidase_M20"/>
    <property type="match status" value="1"/>
</dbReference>
<evidence type="ECO:0000256" key="8">
    <source>
        <dbReference type="ARBA" id="ARBA00023049"/>
    </source>
</evidence>
<dbReference type="Gene3D" id="3.40.630.10">
    <property type="entry name" value="Zn peptidases"/>
    <property type="match status" value="1"/>
</dbReference>
<accession>A0A412PIJ7</accession>
<keyword evidence="5 9" id="KW-0378">Hydrolase</keyword>
<dbReference type="InterPro" id="IPR036264">
    <property type="entry name" value="Bact_exopeptidase_dim_dom"/>
</dbReference>
<comment type="similarity">
    <text evidence="2">Belongs to the peptidase M20A family.</text>
</comment>
<protein>
    <submittedName>
        <fullName evidence="9">M20/M25/M40 family metallo-hydrolase</fullName>
    </submittedName>
</protein>
<dbReference type="AlphaFoldDB" id="A0A412PIJ7"/>
<dbReference type="InterPro" id="IPR002933">
    <property type="entry name" value="Peptidase_M20"/>
</dbReference>
<evidence type="ECO:0000256" key="3">
    <source>
        <dbReference type="ARBA" id="ARBA00022670"/>
    </source>
</evidence>
<organism evidence="9 10">
    <name type="scientific">Solobacterium moorei</name>
    <dbReference type="NCBI Taxonomy" id="102148"/>
    <lineage>
        <taxon>Bacteria</taxon>
        <taxon>Bacillati</taxon>
        <taxon>Bacillota</taxon>
        <taxon>Erysipelotrichia</taxon>
        <taxon>Erysipelotrichales</taxon>
        <taxon>Erysipelotrichaceae</taxon>
        <taxon>Solobacterium</taxon>
    </lineage>
</organism>
<proteinExistence type="inferred from homology"/>
<dbReference type="GO" id="GO:0006508">
    <property type="term" value="P:proteolysis"/>
    <property type="evidence" value="ECO:0007669"/>
    <property type="project" value="UniProtKB-KW"/>
</dbReference>
<gene>
    <name evidence="9" type="ORF">DWX20_02695</name>
</gene>
<dbReference type="GO" id="GO:0016805">
    <property type="term" value="F:dipeptidase activity"/>
    <property type="evidence" value="ECO:0007669"/>
    <property type="project" value="UniProtKB-KW"/>
</dbReference>
<name>A0A412PIJ7_9FIRM</name>
<evidence type="ECO:0000256" key="6">
    <source>
        <dbReference type="ARBA" id="ARBA00022833"/>
    </source>
</evidence>
<comment type="caution">
    <text evidence="9">The sequence shown here is derived from an EMBL/GenBank/DDBJ whole genome shotgun (WGS) entry which is preliminary data.</text>
</comment>
<sequence>MDVKSMVYGYKEELLKRLGKLISINSVEGTPEPDAPFGKGPKVALETALEMMKADGFNTVNLDNYIGYAEIGSGEKLIGIIGHLDVVPANVKDGWNTDPFQMVEKDGVLYGRGVSDDKGAMVASMIALKVIKDMNIPLTKRIRLIFGTNEETGSKCLKHYVKKEGSVDYGFTPDGDFPGVHGEKGMISMRYLSKHTAIKDIQGGSAKNIVCRNCYVVIDKNSFSRKTLEDYFNNENLEFSIENIGKTDVKVSVQGIAAHASLPELGKNALSYLMDGLKQSGFQDGFVDFYCKHFGLATDGSGFGANCSDEYGALTQNNGVISMQDGVIEGSIDIRFPVTLTSRKVLKLMEGHLEDENGVIEVLHTHEPLFFPIDSPLVSALCSAYREVTDDKDAQPITLGGGTYAKGIDNTIAFGCAFQGKDYHIHDANEYVEINELLLQAEIYVAAILKLLAI</sequence>
<dbReference type="InterPro" id="IPR050072">
    <property type="entry name" value="Peptidase_M20A"/>
</dbReference>
<dbReference type="SUPFAM" id="SSF55031">
    <property type="entry name" value="Bacterial exopeptidase dimerisation domain"/>
    <property type="match status" value="1"/>
</dbReference>
<keyword evidence="6" id="KW-0862">Zinc</keyword>
<evidence type="ECO:0000256" key="7">
    <source>
        <dbReference type="ARBA" id="ARBA00022997"/>
    </source>
</evidence>
<dbReference type="RefSeq" id="WP_118764389.1">
    <property type="nucleotide sequence ID" value="NZ_CABJCF010000001.1"/>
</dbReference>
<dbReference type="InterPro" id="IPR001261">
    <property type="entry name" value="ArgE/DapE_CS"/>
</dbReference>
<dbReference type="SUPFAM" id="SSF53187">
    <property type="entry name" value="Zn-dependent exopeptidases"/>
    <property type="match status" value="1"/>
</dbReference>
<evidence type="ECO:0000313" key="9">
    <source>
        <dbReference type="EMBL" id="RGT57974.1"/>
    </source>
</evidence>
<dbReference type="InterPro" id="IPR010964">
    <property type="entry name" value="M20A_pepV-rel"/>
</dbReference>
<evidence type="ECO:0000313" key="10">
    <source>
        <dbReference type="Proteomes" id="UP000284731"/>
    </source>
</evidence>
<dbReference type="PROSITE" id="PS00758">
    <property type="entry name" value="ARGE_DAPE_CPG2_1"/>
    <property type="match status" value="1"/>
</dbReference>
<evidence type="ECO:0000256" key="4">
    <source>
        <dbReference type="ARBA" id="ARBA00022723"/>
    </source>
</evidence>
<reference evidence="9 10" key="1">
    <citation type="submission" date="2018-08" db="EMBL/GenBank/DDBJ databases">
        <title>A genome reference for cultivated species of the human gut microbiota.</title>
        <authorList>
            <person name="Zou Y."/>
            <person name="Xue W."/>
            <person name="Luo G."/>
        </authorList>
    </citation>
    <scope>NUCLEOTIDE SEQUENCE [LARGE SCALE GENOMIC DNA]</scope>
    <source>
        <strain evidence="9 10">AF18-46</strain>
    </source>
</reference>
<dbReference type="GO" id="GO:0006526">
    <property type="term" value="P:L-arginine biosynthetic process"/>
    <property type="evidence" value="ECO:0007669"/>
    <property type="project" value="TreeGrafter"/>
</dbReference>
<dbReference type="PANTHER" id="PTHR43808">
    <property type="entry name" value="ACETYLORNITHINE DEACETYLASE"/>
    <property type="match status" value="1"/>
</dbReference>
<dbReference type="GO" id="GO:0008777">
    <property type="term" value="F:acetylornithine deacetylase activity"/>
    <property type="evidence" value="ECO:0007669"/>
    <property type="project" value="TreeGrafter"/>
</dbReference>
<keyword evidence="4" id="KW-0479">Metal-binding</keyword>
<comment type="cofactor">
    <cofactor evidence="1">
        <name>Zn(2+)</name>
        <dbReference type="ChEBI" id="CHEBI:29105"/>
    </cofactor>
</comment>
<dbReference type="NCBIfam" id="TIGR01887">
    <property type="entry name" value="dipeptidaselike"/>
    <property type="match status" value="1"/>
</dbReference>
<dbReference type="GO" id="GO:0008237">
    <property type="term" value="F:metallopeptidase activity"/>
    <property type="evidence" value="ECO:0007669"/>
    <property type="project" value="UniProtKB-KW"/>
</dbReference>
<dbReference type="PANTHER" id="PTHR43808:SF31">
    <property type="entry name" value="N-ACETYL-L-CITRULLINE DEACETYLASE"/>
    <property type="match status" value="1"/>
</dbReference>
<dbReference type="Proteomes" id="UP000284731">
    <property type="component" value="Unassembled WGS sequence"/>
</dbReference>
<evidence type="ECO:0000256" key="1">
    <source>
        <dbReference type="ARBA" id="ARBA00001947"/>
    </source>
</evidence>
<dbReference type="Gene3D" id="3.30.70.360">
    <property type="match status" value="2"/>
</dbReference>